<proteinExistence type="inferred from homology"/>
<dbReference type="NCBIfam" id="TIGR00688">
    <property type="entry name" value="rarD"/>
    <property type="match status" value="1"/>
</dbReference>
<dbReference type="InterPro" id="IPR037185">
    <property type="entry name" value="EmrE-like"/>
</dbReference>
<evidence type="ECO:0000256" key="7">
    <source>
        <dbReference type="ARBA" id="ARBA00023136"/>
    </source>
</evidence>
<keyword evidence="5 8" id="KW-0812">Transmembrane</keyword>
<sequence length="333" mass="34555">MDRELSAGSAGSTGSAESTGVTDVSQARAGTLYGLGAYTIWGGMALYFLTLAPSGAAEILVHRILWSALLCVVLLVVLRQAKGLLQALRSPRRLAGVLLAGALIAINWLIYVFAVTSGHVTDAALGYFLNPLVSVALGLLVLRETIRRGQAVAVVIGGIGGIYLAIATGSVPWVALGLAFSFGTYGLVKKRLGVQLSALQSLTAETAVLAPFAAAAMVWLATSGQATFGSHGVSHALLLVSTGIVTTVPLLLFAAAARRVTLVTIGLLQFIAPILQFLTGLALGEHMSSARWTGFLIVWIALVVLAADAVRHSVRSRRRPPRAAPAEGTTPAT</sequence>
<feature type="transmembrane region" description="Helical" evidence="8">
    <location>
        <begin position="125"/>
        <end position="142"/>
    </location>
</feature>
<evidence type="ECO:0000259" key="9">
    <source>
        <dbReference type="Pfam" id="PF00892"/>
    </source>
</evidence>
<feature type="transmembrane region" description="Helical" evidence="8">
    <location>
        <begin position="260"/>
        <end position="283"/>
    </location>
</feature>
<dbReference type="PANTHER" id="PTHR22911:SF137">
    <property type="entry name" value="SOLUTE CARRIER FAMILY 35 MEMBER G2-RELATED"/>
    <property type="match status" value="1"/>
</dbReference>
<dbReference type="SUPFAM" id="SSF103481">
    <property type="entry name" value="Multidrug resistance efflux transporter EmrE"/>
    <property type="match status" value="2"/>
</dbReference>
<evidence type="ECO:0000256" key="1">
    <source>
        <dbReference type="ARBA" id="ARBA00004651"/>
    </source>
</evidence>
<feature type="transmembrane region" description="Helical" evidence="8">
    <location>
        <begin position="149"/>
        <end position="166"/>
    </location>
</feature>
<accession>K6WPT6</accession>
<name>K6WPT6_9MICO</name>
<dbReference type="Proteomes" id="UP000008366">
    <property type="component" value="Unassembled WGS sequence"/>
</dbReference>
<dbReference type="GO" id="GO:0005886">
    <property type="term" value="C:plasma membrane"/>
    <property type="evidence" value="ECO:0007669"/>
    <property type="project" value="UniProtKB-SubCell"/>
</dbReference>
<keyword evidence="7 8" id="KW-0472">Membrane</keyword>
<dbReference type="Pfam" id="PF00892">
    <property type="entry name" value="EamA"/>
    <property type="match status" value="1"/>
</dbReference>
<gene>
    <name evidence="10" type="ORF">KILIM_003_00590</name>
</gene>
<evidence type="ECO:0000256" key="2">
    <source>
        <dbReference type="ARBA" id="ARBA00007362"/>
    </source>
</evidence>
<keyword evidence="3" id="KW-0813">Transport</keyword>
<feature type="transmembrane region" description="Helical" evidence="8">
    <location>
        <begin position="172"/>
        <end position="188"/>
    </location>
</feature>
<dbReference type="AlphaFoldDB" id="K6WPT6"/>
<feature type="transmembrane region" description="Helical" evidence="8">
    <location>
        <begin position="233"/>
        <end position="253"/>
    </location>
</feature>
<dbReference type="InterPro" id="IPR000620">
    <property type="entry name" value="EamA_dom"/>
</dbReference>
<dbReference type="PRINTS" id="PR01414">
    <property type="entry name" value="CCMBBIOGNSIS"/>
</dbReference>
<protein>
    <recommendedName>
        <fullName evidence="9">EamA domain-containing protein</fullName>
    </recommendedName>
</protein>
<reference evidence="10 11" key="1">
    <citation type="submission" date="2012-08" db="EMBL/GenBank/DDBJ databases">
        <title>Whole genome shotgun sequence of Kineosphaera limosa NBRC 100340.</title>
        <authorList>
            <person name="Yoshida I."/>
            <person name="Isaki S."/>
            <person name="Hosoyama A."/>
            <person name="Tsuchikane K."/>
            <person name="Katsumata H."/>
            <person name="Ando Y."/>
            <person name="Ohji S."/>
            <person name="Hamada M."/>
            <person name="Tamura T."/>
            <person name="Yamazoe A."/>
            <person name="Yamazaki S."/>
            <person name="Fujita N."/>
        </authorList>
    </citation>
    <scope>NUCLEOTIDE SEQUENCE [LARGE SCALE GENOMIC DNA]</scope>
    <source>
        <strain evidence="10 11">NBRC 100340</strain>
    </source>
</reference>
<feature type="transmembrane region" description="Helical" evidence="8">
    <location>
        <begin position="200"/>
        <end position="221"/>
    </location>
</feature>
<feature type="domain" description="EamA" evidence="9">
    <location>
        <begin position="30"/>
        <end position="160"/>
    </location>
</feature>
<dbReference type="STRING" id="1184609.KILIM_003_00590"/>
<evidence type="ECO:0000256" key="5">
    <source>
        <dbReference type="ARBA" id="ARBA00022692"/>
    </source>
</evidence>
<dbReference type="EMBL" id="BAHD01000003">
    <property type="protein sequence ID" value="GAB94137.1"/>
    <property type="molecule type" value="Genomic_DNA"/>
</dbReference>
<evidence type="ECO:0000256" key="4">
    <source>
        <dbReference type="ARBA" id="ARBA00022475"/>
    </source>
</evidence>
<evidence type="ECO:0000256" key="8">
    <source>
        <dbReference type="SAM" id="Phobius"/>
    </source>
</evidence>
<comment type="similarity">
    <text evidence="2">Belongs to the EamA transporter family.</text>
</comment>
<comment type="caution">
    <text evidence="10">The sequence shown here is derived from an EMBL/GenBank/DDBJ whole genome shotgun (WGS) entry which is preliminary data.</text>
</comment>
<keyword evidence="11" id="KW-1185">Reference proteome</keyword>
<dbReference type="InterPro" id="IPR004626">
    <property type="entry name" value="RarD"/>
</dbReference>
<evidence type="ECO:0000256" key="6">
    <source>
        <dbReference type="ARBA" id="ARBA00022989"/>
    </source>
</evidence>
<evidence type="ECO:0000313" key="10">
    <source>
        <dbReference type="EMBL" id="GAB94137.1"/>
    </source>
</evidence>
<feature type="transmembrane region" description="Helical" evidence="8">
    <location>
        <begin position="32"/>
        <end position="52"/>
    </location>
</feature>
<dbReference type="PANTHER" id="PTHR22911">
    <property type="entry name" value="ACYL-MALONYL CONDENSING ENZYME-RELATED"/>
    <property type="match status" value="1"/>
</dbReference>
<evidence type="ECO:0000313" key="11">
    <source>
        <dbReference type="Proteomes" id="UP000008366"/>
    </source>
</evidence>
<feature type="transmembrane region" description="Helical" evidence="8">
    <location>
        <begin position="289"/>
        <end position="310"/>
    </location>
</feature>
<dbReference type="eggNOG" id="COG2962">
    <property type="taxonomic scope" value="Bacteria"/>
</dbReference>
<organism evidence="10 11">
    <name type="scientific">Kineosphaera limosa NBRC 100340</name>
    <dbReference type="NCBI Taxonomy" id="1184609"/>
    <lineage>
        <taxon>Bacteria</taxon>
        <taxon>Bacillati</taxon>
        <taxon>Actinomycetota</taxon>
        <taxon>Actinomycetes</taxon>
        <taxon>Micrococcales</taxon>
        <taxon>Dermatophilaceae</taxon>
        <taxon>Kineosphaera</taxon>
    </lineage>
</organism>
<feature type="transmembrane region" description="Helical" evidence="8">
    <location>
        <begin position="64"/>
        <end position="81"/>
    </location>
</feature>
<dbReference type="RefSeq" id="WP_006590670.1">
    <property type="nucleotide sequence ID" value="NZ_BAHD01000003.1"/>
</dbReference>
<comment type="subcellular location">
    <subcellularLocation>
        <location evidence="1">Cell membrane</location>
        <topology evidence="1">Multi-pass membrane protein</topology>
    </subcellularLocation>
</comment>
<evidence type="ECO:0000256" key="3">
    <source>
        <dbReference type="ARBA" id="ARBA00022448"/>
    </source>
</evidence>
<keyword evidence="6 8" id="KW-1133">Transmembrane helix</keyword>
<feature type="transmembrane region" description="Helical" evidence="8">
    <location>
        <begin position="93"/>
        <end position="113"/>
    </location>
</feature>
<keyword evidence="4" id="KW-1003">Cell membrane</keyword>